<evidence type="ECO:0000313" key="2">
    <source>
        <dbReference type="EMBL" id="QPG73447.1"/>
    </source>
</evidence>
<dbReference type="OrthoDB" id="10265695at2759"/>
<organism evidence="2 3">
    <name type="scientific">Eeniella nana</name>
    <name type="common">Yeast</name>
    <name type="synonym">Brettanomyces nanus</name>
    <dbReference type="NCBI Taxonomy" id="13502"/>
    <lineage>
        <taxon>Eukaryota</taxon>
        <taxon>Fungi</taxon>
        <taxon>Dikarya</taxon>
        <taxon>Ascomycota</taxon>
        <taxon>Saccharomycotina</taxon>
        <taxon>Pichiomycetes</taxon>
        <taxon>Pichiales</taxon>
        <taxon>Pichiaceae</taxon>
        <taxon>Brettanomyces</taxon>
    </lineage>
</organism>
<accession>A0A875RTF8</accession>
<dbReference type="RefSeq" id="XP_038777012.1">
    <property type="nucleotide sequence ID" value="XM_038921084.1"/>
</dbReference>
<dbReference type="Gene3D" id="3.40.140.10">
    <property type="entry name" value="Cytidine Deaminase, domain 2"/>
    <property type="match status" value="1"/>
</dbReference>
<evidence type="ECO:0000259" key="1">
    <source>
        <dbReference type="Pfam" id="PF19445"/>
    </source>
</evidence>
<evidence type="ECO:0000313" key="3">
    <source>
        <dbReference type="Proteomes" id="UP000662931"/>
    </source>
</evidence>
<dbReference type="KEGG" id="bnn:FOA43_000757"/>
<keyword evidence="3" id="KW-1185">Reference proteome</keyword>
<protein>
    <recommendedName>
        <fullName evidence="1">eIF3h C-terminal domain-containing protein</fullName>
    </recommendedName>
</protein>
<dbReference type="AlphaFoldDB" id="A0A875RTF8"/>
<dbReference type="EMBL" id="CP064812">
    <property type="protein sequence ID" value="QPG73447.1"/>
    <property type="molecule type" value="Genomic_DNA"/>
</dbReference>
<dbReference type="GeneID" id="62194158"/>
<sequence length="337" mass="38172">MSEEIPFPKPFSVEINASVALKLAKIGENHYPGTSSGPIYGFDNKETSVINICHLISFPTQHTSGDDVFNTRSSNAKFQTEFLSKLRESKIGAKLLGWFITCISGKHLRQTLIESILRLQETNRKEHRDDFPALLVVYDPSSALDSLLSLKVLRISDAFLKTWDSETRFIAKNLIENRLSYKNIFESVPATIRNSHLINLKIQELDISAIYGEDLELTSNYLNGTVQNAEQLTEAIDNFNHNLGNFNYFQRSLSREITKVKQWKLRAQQENSQKLKIDPKAQVSEPDWTTQFKLPQVPSKYENLVISGQVDSFCNNLESTGSVEHAKTSGIKESLDL</sequence>
<feature type="domain" description="eIF3h C-terminal" evidence="1">
    <location>
        <begin position="147"/>
        <end position="321"/>
    </location>
</feature>
<gene>
    <name evidence="2" type="ORF">FOA43_000757</name>
</gene>
<dbReference type="Pfam" id="PF19445">
    <property type="entry name" value="eIF3h_C"/>
    <property type="match status" value="1"/>
</dbReference>
<dbReference type="InterPro" id="IPR045810">
    <property type="entry name" value="eIF3h_C"/>
</dbReference>
<name>A0A875RTF8_EENNA</name>
<dbReference type="Proteomes" id="UP000662931">
    <property type="component" value="Chromosome 1"/>
</dbReference>
<reference evidence="2" key="1">
    <citation type="submission" date="2020-10" db="EMBL/GenBank/DDBJ databases">
        <authorList>
            <person name="Roach M.J.R."/>
        </authorList>
    </citation>
    <scope>NUCLEOTIDE SEQUENCE</scope>
    <source>
        <strain evidence="2">CBS 1945</strain>
    </source>
</reference>
<proteinExistence type="predicted"/>